<name>A0A381TIV7_9ZZZZ</name>
<gene>
    <name evidence="1" type="ORF">METZ01_LOCUS68548</name>
</gene>
<organism evidence="1">
    <name type="scientific">marine metagenome</name>
    <dbReference type="NCBI Taxonomy" id="408172"/>
    <lineage>
        <taxon>unclassified sequences</taxon>
        <taxon>metagenomes</taxon>
        <taxon>ecological metagenomes</taxon>
    </lineage>
</organism>
<evidence type="ECO:0000313" key="1">
    <source>
        <dbReference type="EMBL" id="SVA15694.1"/>
    </source>
</evidence>
<protein>
    <submittedName>
        <fullName evidence="1">Uncharacterized protein</fullName>
    </submittedName>
</protein>
<dbReference type="EMBL" id="UINC01004623">
    <property type="protein sequence ID" value="SVA15694.1"/>
    <property type="molecule type" value="Genomic_DNA"/>
</dbReference>
<sequence>MTCFLLLIGGCVAPPDHSDGLLENIPAIVDETDYFSLSLLGDDYSEEKQWELSLTTDSTDTILTTLVLADLSISNTDSSILFMMNDSGDTVFQPILLENIVWSDDIAINLIGSPKIISLKGDNFTGRLEYQILKK</sequence>
<accession>A0A381TIV7</accession>
<proteinExistence type="predicted"/>
<dbReference type="AlphaFoldDB" id="A0A381TIV7"/>
<reference evidence="1" key="1">
    <citation type="submission" date="2018-05" db="EMBL/GenBank/DDBJ databases">
        <authorList>
            <person name="Lanie J.A."/>
            <person name="Ng W.-L."/>
            <person name="Kazmierczak K.M."/>
            <person name="Andrzejewski T.M."/>
            <person name="Davidsen T.M."/>
            <person name="Wayne K.J."/>
            <person name="Tettelin H."/>
            <person name="Glass J.I."/>
            <person name="Rusch D."/>
            <person name="Podicherti R."/>
            <person name="Tsui H.-C.T."/>
            <person name="Winkler M.E."/>
        </authorList>
    </citation>
    <scope>NUCLEOTIDE SEQUENCE</scope>
</reference>